<comment type="caution">
    <text evidence="11">The sequence shown here is derived from an EMBL/GenBank/DDBJ whole genome shotgun (WGS) entry which is preliminary data.</text>
</comment>
<evidence type="ECO:0000256" key="1">
    <source>
        <dbReference type="ARBA" id="ARBA00012513"/>
    </source>
</evidence>
<feature type="domain" description="Protein kinase" evidence="10">
    <location>
        <begin position="40"/>
        <end position="294"/>
    </location>
</feature>
<evidence type="ECO:0000313" key="11">
    <source>
        <dbReference type="EMBL" id="MEE3715359.1"/>
    </source>
</evidence>
<dbReference type="GO" id="GO:0004674">
    <property type="term" value="F:protein serine/threonine kinase activity"/>
    <property type="evidence" value="ECO:0007669"/>
    <property type="project" value="UniProtKB-KW"/>
</dbReference>
<keyword evidence="3 11" id="KW-0808">Transferase</keyword>
<dbReference type="PROSITE" id="PS00108">
    <property type="entry name" value="PROTEIN_KINASE_ST"/>
    <property type="match status" value="1"/>
</dbReference>
<dbReference type="InterPro" id="IPR000719">
    <property type="entry name" value="Prot_kinase_dom"/>
</dbReference>
<keyword evidence="4" id="KW-0547">Nucleotide-binding</keyword>
<name>A0AAW9PNX9_9CYAN</name>
<comment type="catalytic activity">
    <reaction evidence="7">
        <text>L-threonyl-[protein] + ATP = O-phospho-L-threonyl-[protein] + ADP + H(+)</text>
        <dbReference type="Rhea" id="RHEA:46608"/>
        <dbReference type="Rhea" id="RHEA-COMP:11060"/>
        <dbReference type="Rhea" id="RHEA-COMP:11605"/>
        <dbReference type="ChEBI" id="CHEBI:15378"/>
        <dbReference type="ChEBI" id="CHEBI:30013"/>
        <dbReference type="ChEBI" id="CHEBI:30616"/>
        <dbReference type="ChEBI" id="CHEBI:61977"/>
        <dbReference type="ChEBI" id="CHEBI:456216"/>
        <dbReference type="EC" id="2.7.11.1"/>
    </reaction>
</comment>
<dbReference type="RefSeq" id="WP_330481774.1">
    <property type="nucleotide sequence ID" value="NZ_JAZBJZ010000002.1"/>
</dbReference>
<dbReference type="Gene3D" id="3.30.200.20">
    <property type="entry name" value="Phosphorylase Kinase, domain 1"/>
    <property type="match status" value="1"/>
</dbReference>
<dbReference type="Proteomes" id="UP001333818">
    <property type="component" value="Unassembled WGS sequence"/>
</dbReference>
<keyword evidence="5 11" id="KW-0418">Kinase</keyword>
<dbReference type="SUPFAM" id="SSF56112">
    <property type="entry name" value="Protein kinase-like (PK-like)"/>
    <property type="match status" value="1"/>
</dbReference>
<evidence type="ECO:0000313" key="12">
    <source>
        <dbReference type="Proteomes" id="UP001333818"/>
    </source>
</evidence>
<keyword evidence="12" id="KW-1185">Reference proteome</keyword>
<dbReference type="EC" id="2.7.11.1" evidence="1"/>
<reference evidence="11" key="1">
    <citation type="submission" date="2024-01" db="EMBL/GenBank/DDBJ databases">
        <title>Bank of Algae and Cyanobacteria of the Azores (BACA) strain genomes.</title>
        <authorList>
            <person name="Luz R."/>
            <person name="Cordeiro R."/>
            <person name="Fonseca A."/>
            <person name="Goncalves V."/>
        </authorList>
    </citation>
    <scope>NUCLEOTIDE SEQUENCE</scope>
    <source>
        <strain evidence="11">BACA0141</strain>
    </source>
</reference>
<dbReference type="CDD" id="cd14014">
    <property type="entry name" value="STKc_PknB_like"/>
    <property type="match status" value="1"/>
</dbReference>
<dbReference type="GO" id="GO:0005524">
    <property type="term" value="F:ATP binding"/>
    <property type="evidence" value="ECO:0007669"/>
    <property type="project" value="UniProtKB-KW"/>
</dbReference>
<gene>
    <name evidence="11" type="ORF">V2H45_01210</name>
</gene>
<comment type="catalytic activity">
    <reaction evidence="8">
        <text>L-seryl-[protein] + ATP = O-phospho-L-seryl-[protein] + ADP + H(+)</text>
        <dbReference type="Rhea" id="RHEA:17989"/>
        <dbReference type="Rhea" id="RHEA-COMP:9863"/>
        <dbReference type="Rhea" id="RHEA-COMP:11604"/>
        <dbReference type="ChEBI" id="CHEBI:15378"/>
        <dbReference type="ChEBI" id="CHEBI:29999"/>
        <dbReference type="ChEBI" id="CHEBI:30616"/>
        <dbReference type="ChEBI" id="CHEBI:83421"/>
        <dbReference type="ChEBI" id="CHEBI:456216"/>
        <dbReference type="EC" id="2.7.11.1"/>
    </reaction>
</comment>
<dbReference type="InterPro" id="IPR011009">
    <property type="entry name" value="Kinase-like_dom_sf"/>
</dbReference>
<keyword evidence="6" id="KW-0067">ATP-binding</keyword>
<dbReference type="PANTHER" id="PTHR24363">
    <property type="entry name" value="SERINE/THREONINE PROTEIN KINASE"/>
    <property type="match status" value="1"/>
</dbReference>
<keyword evidence="9" id="KW-0472">Membrane</keyword>
<evidence type="ECO:0000256" key="2">
    <source>
        <dbReference type="ARBA" id="ARBA00022527"/>
    </source>
</evidence>
<evidence type="ECO:0000256" key="5">
    <source>
        <dbReference type="ARBA" id="ARBA00022777"/>
    </source>
</evidence>
<organism evidence="11 12">
    <name type="scientific">Tumidithrix elongata BACA0141</name>
    <dbReference type="NCBI Taxonomy" id="2716417"/>
    <lineage>
        <taxon>Bacteria</taxon>
        <taxon>Bacillati</taxon>
        <taxon>Cyanobacteriota</taxon>
        <taxon>Cyanophyceae</taxon>
        <taxon>Pseudanabaenales</taxon>
        <taxon>Pseudanabaenaceae</taxon>
        <taxon>Tumidithrix</taxon>
        <taxon>Tumidithrix elongata</taxon>
    </lineage>
</organism>
<evidence type="ECO:0000259" key="10">
    <source>
        <dbReference type="PROSITE" id="PS50011"/>
    </source>
</evidence>
<dbReference type="PROSITE" id="PS50011">
    <property type="entry name" value="PROTEIN_KINASE_DOM"/>
    <property type="match status" value="1"/>
</dbReference>
<dbReference type="Gene3D" id="1.10.510.10">
    <property type="entry name" value="Transferase(Phosphotransferase) domain 1"/>
    <property type="match status" value="1"/>
</dbReference>
<evidence type="ECO:0000256" key="3">
    <source>
        <dbReference type="ARBA" id="ARBA00022679"/>
    </source>
</evidence>
<keyword evidence="9" id="KW-0812">Transmembrane</keyword>
<evidence type="ECO:0000256" key="7">
    <source>
        <dbReference type="ARBA" id="ARBA00047899"/>
    </source>
</evidence>
<accession>A0AAW9PNX9</accession>
<feature type="transmembrane region" description="Helical" evidence="9">
    <location>
        <begin position="323"/>
        <end position="347"/>
    </location>
</feature>
<dbReference type="PANTHER" id="PTHR24363:SF0">
    <property type="entry name" value="SERINE_THREONINE KINASE LIKE DOMAIN CONTAINING 1"/>
    <property type="match status" value="1"/>
</dbReference>
<protein>
    <recommendedName>
        <fullName evidence="1">non-specific serine/threonine protein kinase</fullName>
        <ecNumber evidence="1">2.7.11.1</ecNumber>
    </recommendedName>
</protein>
<evidence type="ECO:0000256" key="4">
    <source>
        <dbReference type="ARBA" id="ARBA00022741"/>
    </source>
</evidence>
<dbReference type="EMBL" id="JAZBJZ010000002">
    <property type="protein sequence ID" value="MEE3715359.1"/>
    <property type="molecule type" value="Genomic_DNA"/>
</dbReference>
<proteinExistence type="predicted"/>
<dbReference type="Pfam" id="PF00069">
    <property type="entry name" value="Pkinase"/>
    <property type="match status" value="1"/>
</dbReference>
<dbReference type="AlphaFoldDB" id="A0AAW9PNX9"/>
<keyword evidence="9" id="KW-1133">Transmembrane helix</keyword>
<dbReference type="InterPro" id="IPR008271">
    <property type="entry name" value="Ser/Thr_kinase_AS"/>
</dbReference>
<dbReference type="SMART" id="SM00220">
    <property type="entry name" value="S_TKc"/>
    <property type="match status" value="1"/>
</dbReference>
<evidence type="ECO:0000256" key="8">
    <source>
        <dbReference type="ARBA" id="ARBA00048679"/>
    </source>
</evidence>
<sequence length="361" mass="41238">MRLCINPHCKSSDRQNPDTIEFCENCRCELLIDRTYAVKRLLSDNTGFGTIYEVENERQQPRVLKVLRPEFNEQPKTISLFQQEAFILGKIDSPGLPKIDGYIHHHLPDSTILHGIVMEKVEGINLYEWITTHKPVSEKMAIAWLRQIVRVLQVVHKNGYFHRDIKPENIMLKPSGKLTLIDFGTAREATYTYLAKIGSLGGITKINSAGYTAPEQSRGFAIPQSDFYSLGMTFIHLVTGKHPLDLHDPHTDIYNWRPSAMQLSDDFAQLLERLISPRPVDRPTDCEAILHMLDELDRLSKENQTERQTQVKKKLKQQSRNKVWLGFAVVAFLGLTGYAIGIFYRILPSPVPLPTPIVQPK</sequence>
<keyword evidence="2" id="KW-0723">Serine/threonine-protein kinase</keyword>
<evidence type="ECO:0000256" key="9">
    <source>
        <dbReference type="SAM" id="Phobius"/>
    </source>
</evidence>
<evidence type="ECO:0000256" key="6">
    <source>
        <dbReference type="ARBA" id="ARBA00022840"/>
    </source>
</evidence>